<protein>
    <recommendedName>
        <fullName evidence="1">VapC45 PIN like domain-containing protein</fullName>
    </recommendedName>
</protein>
<accession>A0ABX2T938</accession>
<proteinExistence type="predicted"/>
<comment type="caution">
    <text evidence="2">The sequence shown here is derived from an EMBL/GenBank/DDBJ whole genome shotgun (WGS) entry which is preliminary data.</text>
</comment>
<dbReference type="InterPro" id="IPR041375">
    <property type="entry name" value="VapC45_PIN-like"/>
</dbReference>
<evidence type="ECO:0000313" key="2">
    <source>
        <dbReference type="EMBL" id="NYZ19718.1"/>
    </source>
</evidence>
<dbReference type="Pfam" id="PF18478">
    <property type="entry name" value="PIN_10"/>
    <property type="match status" value="1"/>
</dbReference>
<keyword evidence="3" id="KW-1185">Reference proteome</keyword>
<sequence>MRFLFDEHIAPRLVRALSELAAGEPYAVQHLRDRFPHGTTDVTWLGDLAAEGGWAFVSEDRRIRRRPHELAALRESRLIGFFLAKGWNQEGLWGHAALLIGWWPAIVATAAQAKPGQMFEVPHRRTTAPLKPLR</sequence>
<dbReference type="Proteomes" id="UP000584642">
    <property type="component" value="Unassembled WGS sequence"/>
</dbReference>
<dbReference type="RefSeq" id="WP_180281489.1">
    <property type="nucleotide sequence ID" value="NZ_JABFDB010000004.1"/>
</dbReference>
<name>A0ABX2T938_9PROT</name>
<reference evidence="2 3" key="1">
    <citation type="submission" date="2020-05" db="EMBL/GenBank/DDBJ databases">
        <title>Azospirillum oleiclasticum sp. nov, a nitrogen-fixing and heavy crude oil-emulsifying bacterium isolated from the crude oil of Yumen Oilfield.</title>
        <authorList>
            <person name="Wu D."/>
            <person name="Cai M."/>
            <person name="Zhang X."/>
        </authorList>
    </citation>
    <scope>NUCLEOTIDE SEQUENCE [LARGE SCALE GENOMIC DNA]</scope>
    <source>
        <strain evidence="2 3">ROY-1-1-2</strain>
    </source>
</reference>
<dbReference type="EMBL" id="JABFDB010000004">
    <property type="protein sequence ID" value="NYZ19718.1"/>
    <property type="molecule type" value="Genomic_DNA"/>
</dbReference>
<organism evidence="2 3">
    <name type="scientific">Azospirillum oleiclasticum</name>
    <dbReference type="NCBI Taxonomy" id="2735135"/>
    <lineage>
        <taxon>Bacteria</taxon>
        <taxon>Pseudomonadati</taxon>
        <taxon>Pseudomonadota</taxon>
        <taxon>Alphaproteobacteria</taxon>
        <taxon>Rhodospirillales</taxon>
        <taxon>Azospirillaceae</taxon>
        <taxon>Azospirillum</taxon>
    </lineage>
</organism>
<gene>
    <name evidence="2" type="ORF">HND93_08345</name>
</gene>
<evidence type="ECO:0000259" key="1">
    <source>
        <dbReference type="Pfam" id="PF18478"/>
    </source>
</evidence>
<evidence type="ECO:0000313" key="3">
    <source>
        <dbReference type="Proteomes" id="UP000584642"/>
    </source>
</evidence>
<feature type="domain" description="VapC45 PIN like" evidence="1">
    <location>
        <begin position="1"/>
        <end position="85"/>
    </location>
</feature>